<keyword evidence="2" id="KW-0521">NADP</keyword>
<evidence type="ECO:0000256" key="2">
    <source>
        <dbReference type="ARBA" id="ARBA00022857"/>
    </source>
</evidence>
<dbReference type="OMA" id="HTVLSFM"/>
<dbReference type="PANTHER" id="PTHR47706">
    <property type="entry name" value="NMRA-LIKE FAMILY PROTEIN"/>
    <property type="match status" value="1"/>
</dbReference>
<protein>
    <recommendedName>
        <fullName evidence="4">NmrA-like domain-containing protein</fullName>
    </recommendedName>
</protein>
<dbReference type="SUPFAM" id="SSF51735">
    <property type="entry name" value="NAD(P)-binding Rossmann-fold domains"/>
    <property type="match status" value="1"/>
</dbReference>
<evidence type="ECO:0000256" key="3">
    <source>
        <dbReference type="ARBA" id="ARBA00023002"/>
    </source>
</evidence>
<evidence type="ECO:0000313" key="5">
    <source>
        <dbReference type="EMBL" id="PTD12501.1"/>
    </source>
</evidence>
<accession>A0A2T4H9L4</accession>
<dbReference type="AlphaFoldDB" id="A0A2T4H9L4"/>
<keyword evidence="3" id="KW-0560">Oxidoreductase</keyword>
<dbReference type="GO" id="GO:0016491">
    <property type="term" value="F:oxidoreductase activity"/>
    <property type="evidence" value="ECO:0007669"/>
    <property type="project" value="UniProtKB-KW"/>
</dbReference>
<evidence type="ECO:0000313" key="6">
    <source>
        <dbReference type="Proteomes" id="UP000241587"/>
    </source>
</evidence>
<feature type="domain" description="NmrA-like" evidence="4">
    <location>
        <begin position="41"/>
        <end position="330"/>
    </location>
</feature>
<sequence>MVKLVLAGGLEVCFETKKYHPQVLLLTCIADVGRELLEALLVRNKHEIIIFSTKDAPEKEIAPGVKWFKADYQDFDQLVELLEGVHTVLSFMSVSPGAVEAGTRGQINLIDAAVRAGVKRFAPSEWASSKLDKFPWYDFKRVAREHLAEINKDKKVIEYTLFQYGLYTNYMTYPYNSSKHITLFEPIINFNACRALVIDDGEAVFSLTTAQDAAKVTALALEYEGEWPVVSGIKGADITMNGLVALGEKIRGKPFTVEHLKEEDLLAGEVKASWCPVPEHPSIPVAVRKELAPNMLRCLLLGYKDGAFQVSDEWNKLLPDFKFTQPEEFLTKAWAAIDAGEKSVFTDY</sequence>
<dbReference type="Gene3D" id="3.40.50.720">
    <property type="entry name" value="NAD(P)-binding Rossmann-like Domain"/>
    <property type="match status" value="1"/>
</dbReference>
<evidence type="ECO:0000259" key="4">
    <source>
        <dbReference type="Pfam" id="PF05368"/>
    </source>
</evidence>
<proteinExistence type="inferred from homology"/>
<dbReference type="OrthoDB" id="10000533at2759"/>
<gene>
    <name evidence="5" type="ORF">FCULG_00004998</name>
</gene>
<keyword evidence="6" id="KW-1185">Reference proteome</keyword>
<reference evidence="5 6" key="1">
    <citation type="submission" date="2018-02" db="EMBL/GenBank/DDBJ databases">
        <title>Fusarium culmorum secondary metabolites in fungal-bacterial-plant interactions.</title>
        <authorList>
            <person name="Schmidt R."/>
        </authorList>
    </citation>
    <scope>NUCLEOTIDE SEQUENCE [LARGE SCALE GENOMIC DNA]</scope>
    <source>
        <strain evidence="5 6">PV</strain>
    </source>
</reference>
<name>A0A2T4H9L4_FUSCU</name>
<comment type="similarity">
    <text evidence="1">Belongs to the NmrA-type oxidoreductase family. Isoflavone reductase subfamily.</text>
</comment>
<dbReference type="EMBL" id="PVEM01000001">
    <property type="protein sequence ID" value="PTD12501.1"/>
    <property type="molecule type" value="Genomic_DNA"/>
</dbReference>
<dbReference type="PANTHER" id="PTHR47706:SF4">
    <property type="entry name" value="NMRA-LIKE DOMAIN-CONTAINING PROTEIN"/>
    <property type="match status" value="1"/>
</dbReference>
<evidence type="ECO:0000256" key="1">
    <source>
        <dbReference type="ARBA" id="ARBA00005725"/>
    </source>
</evidence>
<organism evidence="5 6">
    <name type="scientific">Fusarium culmorum</name>
    <dbReference type="NCBI Taxonomy" id="5516"/>
    <lineage>
        <taxon>Eukaryota</taxon>
        <taxon>Fungi</taxon>
        <taxon>Dikarya</taxon>
        <taxon>Ascomycota</taxon>
        <taxon>Pezizomycotina</taxon>
        <taxon>Sordariomycetes</taxon>
        <taxon>Hypocreomycetidae</taxon>
        <taxon>Hypocreales</taxon>
        <taxon>Nectriaceae</taxon>
        <taxon>Fusarium</taxon>
    </lineage>
</organism>
<dbReference type="Proteomes" id="UP000241587">
    <property type="component" value="Unassembled WGS sequence"/>
</dbReference>
<dbReference type="InterPro" id="IPR008030">
    <property type="entry name" value="NmrA-like"/>
</dbReference>
<dbReference type="Pfam" id="PF05368">
    <property type="entry name" value="NmrA"/>
    <property type="match status" value="1"/>
</dbReference>
<dbReference type="InterPro" id="IPR036291">
    <property type="entry name" value="NAD(P)-bd_dom_sf"/>
</dbReference>
<dbReference type="InterPro" id="IPR051609">
    <property type="entry name" value="NmrA/Isoflavone_reductase-like"/>
</dbReference>
<comment type="caution">
    <text evidence="5">The sequence shown here is derived from an EMBL/GenBank/DDBJ whole genome shotgun (WGS) entry which is preliminary data.</text>
</comment>